<dbReference type="InterPro" id="IPR013320">
    <property type="entry name" value="ConA-like_dom_sf"/>
</dbReference>
<feature type="domain" description="MAM" evidence="2">
    <location>
        <begin position="119"/>
        <end position="204"/>
    </location>
</feature>
<dbReference type="Pfam" id="PF00629">
    <property type="entry name" value="MAM"/>
    <property type="match status" value="1"/>
</dbReference>
<evidence type="ECO:0000313" key="3">
    <source>
        <dbReference type="EMBL" id="KAK9398406.1"/>
    </source>
</evidence>
<evidence type="ECO:0000259" key="2">
    <source>
        <dbReference type="PROSITE" id="PS50060"/>
    </source>
</evidence>
<evidence type="ECO:0000313" key="4">
    <source>
        <dbReference type="Proteomes" id="UP001474421"/>
    </source>
</evidence>
<feature type="domain" description="MAM" evidence="2">
    <location>
        <begin position="72"/>
        <end position="112"/>
    </location>
</feature>
<accession>A0AAW1B9N7</accession>
<dbReference type="SUPFAM" id="SSF49899">
    <property type="entry name" value="Concanavalin A-like lectins/glucanases"/>
    <property type="match status" value="1"/>
</dbReference>
<dbReference type="InterPro" id="IPR000998">
    <property type="entry name" value="MAM_dom"/>
</dbReference>
<dbReference type="GO" id="GO:0016020">
    <property type="term" value="C:membrane"/>
    <property type="evidence" value="ECO:0007669"/>
    <property type="project" value="InterPro"/>
</dbReference>
<organism evidence="3 4">
    <name type="scientific">Crotalus adamanteus</name>
    <name type="common">Eastern diamondback rattlesnake</name>
    <dbReference type="NCBI Taxonomy" id="8729"/>
    <lineage>
        <taxon>Eukaryota</taxon>
        <taxon>Metazoa</taxon>
        <taxon>Chordata</taxon>
        <taxon>Craniata</taxon>
        <taxon>Vertebrata</taxon>
        <taxon>Euteleostomi</taxon>
        <taxon>Lepidosauria</taxon>
        <taxon>Squamata</taxon>
        <taxon>Bifurcata</taxon>
        <taxon>Unidentata</taxon>
        <taxon>Episquamata</taxon>
        <taxon>Toxicofera</taxon>
        <taxon>Serpentes</taxon>
        <taxon>Colubroidea</taxon>
        <taxon>Viperidae</taxon>
        <taxon>Crotalinae</taxon>
        <taxon>Crotalus</taxon>
    </lineage>
</organism>
<reference evidence="3 4" key="1">
    <citation type="journal article" date="2024" name="Proc. Natl. Acad. Sci. U.S.A.">
        <title>The genetic regulatory architecture and epigenomic basis for age-related changes in rattlesnake venom.</title>
        <authorList>
            <person name="Hogan M.P."/>
            <person name="Holding M.L."/>
            <person name="Nystrom G.S."/>
            <person name="Colston T.J."/>
            <person name="Bartlett D.A."/>
            <person name="Mason A.J."/>
            <person name="Ellsworth S.A."/>
            <person name="Rautsaw R.M."/>
            <person name="Lawrence K.C."/>
            <person name="Strickland J.L."/>
            <person name="He B."/>
            <person name="Fraser P."/>
            <person name="Margres M.J."/>
            <person name="Gilbert D.M."/>
            <person name="Gibbs H.L."/>
            <person name="Parkinson C.L."/>
            <person name="Rokyta D.R."/>
        </authorList>
    </citation>
    <scope>NUCLEOTIDE SEQUENCE [LARGE SCALE GENOMIC DNA]</scope>
    <source>
        <strain evidence="3">DRR0105</strain>
    </source>
</reference>
<dbReference type="EMBL" id="JAOTOJ010000008">
    <property type="protein sequence ID" value="KAK9398406.1"/>
    <property type="molecule type" value="Genomic_DNA"/>
</dbReference>
<protein>
    <recommendedName>
        <fullName evidence="2">MAM domain-containing protein</fullName>
    </recommendedName>
</protein>
<sequence>MLWVLVKPIKASGSRGHIALRPPESSLETPGKMGCEKAGLVLLLLTLEGLLATRAHSAPGVETPQKALSTDYYCDFDNADRPFCDWSAPPDSQWLRERGQRPGESPGPPEGDIARTCETKCDFDNPTDLCGWSNPEEGDVAWGQWSGPTNMPVGSFMLLDSFDVATRGSGFLKSPTFNSSGGCLRLTFRYTLHGVSNDTALKIYAAPPGKFLGFLKGTPPSPPKEPPSRHTLE</sequence>
<dbReference type="Proteomes" id="UP001474421">
    <property type="component" value="Unassembled WGS sequence"/>
</dbReference>
<evidence type="ECO:0000256" key="1">
    <source>
        <dbReference type="SAM" id="MobiDB-lite"/>
    </source>
</evidence>
<dbReference type="PROSITE" id="PS50060">
    <property type="entry name" value="MAM_2"/>
    <property type="match status" value="2"/>
</dbReference>
<dbReference type="Gene3D" id="2.60.120.200">
    <property type="match status" value="1"/>
</dbReference>
<gene>
    <name evidence="3" type="ORF">NXF25_021767</name>
</gene>
<comment type="caution">
    <text evidence="3">The sequence shown here is derived from an EMBL/GenBank/DDBJ whole genome shotgun (WGS) entry which is preliminary data.</text>
</comment>
<keyword evidence="4" id="KW-1185">Reference proteome</keyword>
<dbReference type="AlphaFoldDB" id="A0AAW1B9N7"/>
<proteinExistence type="predicted"/>
<feature type="region of interest" description="Disordered" evidence="1">
    <location>
        <begin position="214"/>
        <end position="233"/>
    </location>
</feature>
<feature type="region of interest" description="Disordered" evidence="1">
    <location>
        <begin position="92"/>
        <end position="112"/>
    </location>
</feature>
<name>A0AAW1B9N7_CROAD</name>